<dbReference type="EMBL" id="GG662548">
    <property type="protein sequence ID" value="EAS01942.2"/>
    <property type="molecule type" value="Genomic_DNA"/>
</dbReference>
<name>I7MLE4_TETTS</name>
<dbReference type="RefSeq" id="XP_001022187.2">
    <property type="nucleotide sequence ID" value="XM_001022187.2"/>
</dbReference>
<proteinExistence type="predicted"/>
<feature type="region of interest" description="Disordered" evidence="2">
    <location>
        <begin position="918"/>
        <end position="996"/>
    </location>
</feature>
<evidence type="ECO:0000256" key="1">
    <source>
        <dbReference type="SAM" id="Coils"/>
    </source>
</evidence>
<sequence length="1119" mass="129475">MEGHQYNFSSNQLNSIHQCDDTLGQEQRSFNNQRIRSRAGSVVQKDIRHNEKEESIIKQEENMTTFMSDYQERSRKLTNEGIEKKVGTSDSLDFQEGTQEKQQIKEEDEESEKSERVNFRQEVSQFTNSSNVQEFQNQNRSSQQKVSNILASIDKENNHEQIIILKSDQTSIDNQRVLEDNLQGISPINNRQSPTQDMPFLQPTINLISLQKIENSQYQLCPITEQSEDQVSLAKNQFSDQKNSQRLYTPVLNPQPVQTAIFDNLSNSEPQQQKDLLGENKNSPKQQFQSILSDMPRVMLYTINKGQAISQPSSPLPIPLPQIPQVQPLQFQQLQLQQQIQQQQLQNIHLQGQSNLVNSQSYSTTRSQQKLIHPQEQYGSGQFYQIPQQILQPMTFNEFNQAQQNSGINTFKNTSSAMQDRKIYGELEFSLNGLNTQTNSNNYNNSSGNNIFNQQQQVQQQQTNQILEKLIQQLQSVIRQKDEQIQQKDNTLYEYTSKVSKLDELFKNISQQYQNENFQLKEQFQLLQNELLSIKRQKSSVSLLNQQNDQLKQENQDLNNELKELEIQRRVLESKLKEISEERDQFKQQITELNQILDKVNQENKSYKISYKTLEKQNQDLLQQISTLKAEQMCQEYLKSHQSYIATSTQLDSQQFLSNHYSKNFKTNINNNNNSINNNNNNLNNLVLNTQETSEENLTENSSSHQLNYVGNSNLQNTNKLSKLQDKLLNQLRGQSQFSQNSTNSKHERSSSASINLLSGKKNLSNYQTPSRQIQSNRTTNISAGRERNPEQHQNGNQQDSMKFDQNQAAYNHQYTPYSGRNISSGSSSGGQNSNQMSSYRLLQATRRNQQTQNSEEKTVTFANQEIPQMINEKIDPNFVESVALEDLPNSKQSEDLRYYSAQSNSNRQHYHAGRLTDVNNSPVINPFTENQATQVPSSSRAKSFSNYQNYYDPNNADNNRFKITPDKPSEQGYSKEKLPSQDSGKKEYLNQNRPKLNNIKGYLGESQNYNYEQANQSQKNGRYVRQEQQTPPSFNNDNQLFSKIAQTKATNNYLFNPQYEQLQSQLKNLKDCQQNLEYEVGKLRGGRDEDNERKNMLNLELTIIKKEIAQIQAKMTMV</sequence>
<feature type="compositionally biased region" description="Low complexity" evidence="2">
    <location>
        <begin position="819"/>
        <end position="836"/>
    </location>
</feature>
<protein>
    <submittedName>
        <fullName evidence="3">Uncharacterized protein</fullName>
    </submittedName>
</protein>
<feature type="coiled-coil region" evidence="1">
    <location>
        <begin position="1060"/>
        <end position="1115"/>
    </location>
</feature>
<feature type="region of interest" description="Disordered" evidence="2">
    <location>
        <begin position="735"/>
        <end position="799"/>
    </location>
</feature>
<feature type="compositionally biased region" description="Polar residues" evidence="2">
    <location>
        <begin position="918"/>
        <end position="959"/>
    </location>
</feature>
<dbReference type="KEGG" id="tet:TTHERM_00499290"/>
<evidence type="ECO:0000313" key="4">
    <source>
        <dbReference type="Proteomes" id="UP000009168"/>
    </source>
</evidence>
<feature type="region of interest" description="Disordered" evidence="2">
    <location>
        <begin position="79"/>
        <end position="116"/>
    </location>
</feature>
<dbReference type="AlphaFoldDB" id="I7MLE4"/>
<gene>
    <name evidence="3" type="ORF">TTHERM_00499290</name>
</gene>
<keyword evidence="4" id="KW-1185">Reference proteome</keyword>
<reference evidence="4" key="1">
    <citation type="journal article" date="2006" name="PLoS Biol.">
        <title>Macronuclear genome sequence of the ciliate Tetrahymena thermophila, a model eukaryote.</title>
        <authorList>
            <person name="Eisen J.A."/>
            <person name="Coyne R.S."/>
            <person name="Wu M."/>
            <person name="Wu D."/>
            <person name="Thiagarajan M."/>
            <person name="Wortman J.R."/>
            <person name="Badger J.H."/>
            <person name="Ren Q."/>
            <person name="Amedeo P."/>
            <person name="Jones K.M."/>
            <person name="Tallon L.J."/>
            <person name="Delcher A.L."/>
            <person name="Salzberg S.L."/>
            <person name="Silva J.C."/>
            <person name="Haas B.J."/>
            <person name="Majoros W.H."/>
            <person name="Farzad M."/>
            <person name="Carlton J.M."/>
            <person name="Smith R.K. Jr."/>
            <person name="Garg J."/>
            <person name="Pearlman R.E."/>
            <person name="Karrer K.M."/>
            <person name="Sun L."/>
            <person name="Manning G."/>
            <person name="Elde N.C."/>
            <person name="Turkewitz A.P."/>
            <person name="Asai D.J."/>
            <person name="Wilkes D.E."/>
            <person name="Wang Y."/>
            <person name="Cai H."/>
            <person name="Collins K."/>
            <person name="Stewart B.A."/>
            <person name="Lee S.R."/>
            <person name="Wilamowska K."/>
            <person name="Weinberg Z."/>
            <person name="Ruzzo W.L."/>
            <person name="Wloga D."/>
            <person name="Gaertig J."/>
            <person name="Frankel J."/>
            <person name="Tsao C.-C."/>
            <person name="Gorovsky M.A."/>
            <person name="Keeling P.J."/>
            <person name="Waller R.F."/>
            <person name="Patron N.J."/>
            <person name="Cherry J.M."/>
            <person name="Stover N.A."/>
            <person name="Krieger C.J."/>
            <person name="del Toro C."/>
            <person name="Ryder H.F."/>
            <person name="Williamson S.C."/>
            <person name="Barbeau R.A."/>
            <person name="Hamilton E.P."/>
            <person name="Orias E."/>
        </authorList>
    </citation>
    <scope>NUCLEOTIDE SEQUENCE [LARGE SCALE GENOMIC DNA]</scope>
    <source>
        <strain evidence="4">SB210</strain>
    </source>
</reference>
<evidence type="ECO:0000313" key="3">
    <source>
        <dbReference type="EMBL" id="EAS01942.2"/>
    </source>
</evidence>
<accession>I7MLE4</accession>
<feature type="compositionally biased region" description="Basic and acidic residues" evidence="2">
    <location>
        <begin position="960"/>
        <end position="989"/>
    </location>
</feature>
<feature type="coiled-coil region" evidence="1">
    <location>
        <begin position="464"/>
        <end position="631"/>
    </location>
</feature>
<feature type="compositionally biased region" description="Polar residues" evidence="2">
    <location>
        <begin position="705"/>
        <end position="714"/>
    </location>
</feature>
<feature type="region of interest" description="Disordered" evidence="2">
    <location>
        <begin position="693"/>
        <end position="714"/>
    </location>
</feature>
<feature type="region of interest" description="Disordered" evidence="2">
    <location>
        <begin position="1014"/>
        <end position="1037"/>
    </location>
</feature>
<feature type="compositionally biased region" description="Polar residues" evidence="2">
    <location>
        <begin position="751"/>
        <end position="783"/>
    </location>
</feature>
<keyword evidence="1" id="KW-0175">Coiled coil</keyword>
<dbReference type="GeneID" id="7838155"/>
<evidence type="ECO:0000256" key="2">
    <source>
        <dbReference type="SAM" id="MobiDB-lite"/>
    </source>
</evidence>
<dbReference type="InParanoid" id="I7MLE4"/>
<organism evidence="3 4">
    <name type="scientific">Tetrahymena thermophila (strain SB210)</name>
    <dbReference type="NCBI Taxonomy" id="312017"/>
    <lineage>
        <taxon>Eukaryota</taxon>
        <taxon>Sar</taxon>
        <taxon>Alveolata</taxon>
        <taxon>Ciliophora</taxon>
        <taxon>Intramacronucleata</taxon>
        <taxon>Oligohymenophorea</taxon>
        <taxon>Hymenostomatida</taxon>
        <taxon>Tetrahymenina</taxon>
        <taxon>Tetrahymenidae</taxon>
        <taxon>Tetrahymena</taxon>
    </lineage>
</organism>
<feature type="compositionally biased region" description="Polar residues" evidence="2">
    <location>
        <begin position="735"/>
        <end position="744"/>
    </location>
</feature>
<dbReference type="Proteomes" id="UP000009168">
    <property type="component" value="Unassembled WGS sequence"/>
</dbReference>
<feature type="region of interest" description="Disordered" evidence="2">
    <location>
        <begin position="816"/>
        <end position="836"/>
    </location>
</feature>